<dbReference type="SUPFAM" id="SSF51905">
    <property type="entry name" value="FAD/NAD(P)-binding domain"/>
    <property type="match status" value="1"/>
</dbReference>
<keyword evidence="4" id="KW-1185">Reference proteome</keyword>
<sequence length="440" mass="49368">MGVIKCLPQVDGDLGWYLTAANVKQSIGRPLKGQQRADIVVLGAGFTGLSAAQRLKELYPNQTIAVVEALDVGQGTSGRNAGFIIDLPHNVDAQENTPEQDAHIRRLNAFAIERLQNWREQFQIDCLWHQAGKYLVAKETANLAGLDAFEASLQKRQDAYQRFKRDALAARLGTDYYQEGIFTPGNILMNPAALVRGIALGLQEHIDFYTRSPIIHIEYGDEIKLHTVGGVLHAKKMVQCTSSFTDVSALTKNTIAPVFTYGSLTDPLPEHLWQKHFHHIQPWGVTSAHPAGTTVRWTPDRRILVRNILEFNPSQHSSEQQRQQAWQQHRASFEARFPFLKQVDFQYTWGGVLAVTMNYQSVFAQPQDNVYVICGCNGVGVAKGTYLGYYMAEMMHGNNSEALEFIRQTSQPTKVPPEPFRSLGAKWRIHKEQQTAGLDI</sequence>
<reference evidence="3" key="1">
    <citation type="submission" date="2021-12" db="EMBL/GenBank/DDBJ databases">
        <authorList>
            <person name="Veyrier F.J."/>
        </authorList>
    </citation>
    <scope>NUCLEOTIDE SEQUENCE</scope>
    <source>
        <strain evidence="3">SAG 1488-6</strain>
    </source>
</reference>
<keyword evidence="1" id="KW-0560">Oxidoreductase</keyword>
<evidence type="ECO:0000313" key="4">
    <source>
        <dbReference type="Proteomes" id="UP000832034"/>
    </source>
</evidence>
<dbReference type="InterPro" id="IPR006076">
    <property type="entry name" value="FAD-dep_OxRdtase"/>
</dbReference>
<dbReference type="PANTHER" id="PTHR13847">
    <property type="entry name" value="SARCOSINE DEHYDROGENASE-RELATED"/>
    <property type="match status" value="1"/>
</dbReference>
<dbReference type="RefSeq" id="WP_019957535.1">
    <property type="nucleotide sequence ID" value="NZ_CP091512.1"/>
</dbReference>
<dbReference type="PANTHER" id="PTHR13847:SF281">
    <property type="entry name" value="FAD DEPENDENT OXIDOREDUCTASE DOMAIN-CONTAINING PROTEIN"/>
    <property type="match status" value="1"/>
</dbReference>
<dbReference type="InterPro" id="IPR036188">
    <property type="entry name" value="FAD/NAD-bd_sf"/>
</dbReference>
<evidence type="ECO:0000313" key="3">
    <source>
        <dbReference type="EMBL" id="UOO93204.1"/>
    </source>
</evidence>
<reference evidence="3" key="2">
    <citation type="journal article" date="2022" name="Res Sq">
        <title>Evolution of multicellular longitudinally dividing oral cavity symbionts (Neisseriaceae).</title>
        <authorList>
            <person name="Nyongesa S."/>
            <person name="Weber P."/>
            <person name="Bernet E."/>
            <person name="Pullido F."/>
            <person name="Nieckarz M."/>
            <person name="Delaby M."/>
            <person name="Nieves C."/>
            <person name="Viehboeck T."/>
            <person name="Krause N."/>
            <person name="Rivera-Millot A."/>
            <person name="Nakamura A."/>
            <person name="Vischer N."/>
            <person name="VanNieuwenhze M."/>
            <person name="Brun Y."/>
            <person name="Cava F."/>
            <person name="Bulgheresi S."/>
            <person name="Veyrier F."/>
        </authorList>
    </citation>
    <scope>NUCLEOTIDE SEQUENCE</scope>
    <source>
        <strain evidence="3">SAG 1488-6</strain>
    </source>
</reference>
<proteinExistence type="predicted"/>
<organism evidence="3 4">
    <name type="scientific">Vitreoscilla stercoraria</name>
    <dbReference type="NCBI Taxonomy" id="61"/>
    <lineage>
        <taxon>Bacteria</taxon>
        <taxon>Pseudomonadati</taxon>
        <taxon>Pseudomonadota</taxon>
        <taxon>Betaproteobacteria</taxon>
        <taxon>Neisseriales</taxon>
        <taxon>Neisseriaceae</taxon>
        <taxon>Vitreoscilla</taxon>
    </lineage>
</organism>
<accession>A0ABY4EBS9</accession>
<protein>
    <submittedName>
        <fullName evidence="3">FAD-binding oxidoreductase</fullName>
    </submittedName>
</protein>
<evidence type="ECO:0000259" key="2">
    <source>
        <dbReference type="Pfam" id="PF01266"/>
    </source>
</evidence>
<feature type="domain" description="FAD dependent oxidoreductase" evidence="2">
    <location>
        <begin position="38"/>
        <end position="394"/>
    </location>
</feature>
<dbReference type="Gene3D" id="3.50.50.60">
    <property type="entry name" value="FAD/NAD(P)-binding domain"/>
    <property type="match status" value="1"/>
</dbReference>
<evidence type="ECO:0000256" key="1">
    <source>
        <dbReference type="ARBA" id="ARBA00023002"/>
    </source>
</evidence>
<dbReference type="EMBL" id="CP091512">
    <property type="protein sequence ID" value="UOO93204.1"/>
    <property type="molecule type" value="Genomic_DNA"/>
</dbReference>
<name>A0ABY4EBS9_VITST</name>
<gene>
    <name evidence="3" type="ORF">LVJ81_03995</name>
</gene>
<dbReference type="Proteomes" id="UP000832034">
    <property type="component" value="Chromosome"/>
</dbReference>
<dbReference type="Gene3D" id="3.30.9.10">
    <property type="entry name" value="D-Amino Acid Oxidase, subunit A, domain 2"/>
    <property type="match status" value="1"/>
</dbReference>
<dbReference type="Pfam" id="PF01266">
    <property type="entry name" value="DAO"/>
    <property type="match status" value="1"/>
</dbReference>